<dbReference type="Proteomes" id="UP000789595">
    <property type="component" value="Unassembled WGS sequence"/>
</dbReference>
<reference evidence="1" key="1">
    <citation type="submission" date="2021-11" db="EMBL/GenBank/DDBJ databases">
        <authorList>
            <consortium name="Genoscope - CEA"/>
            <person name="William W."/>
        </authorList>
    </citation>
    <scope>NUCLEOTIDE SEQUENCE</scope>
</reference>
<organism evidence="1 2">
    <name type="scientific">Pelagomonas calceolata</name>
    <dbReference type="NCBI Taxonomy" id="35677"/>
    <lineage>
        <taxon>Eukaryota</taxon>
        <taxon>Sar</taxon>
        <taxon>Stramenopiles</taxon>
        <taxon>Ochrophyta</taxon>
        <taxon>Pelagophyceae</taxon>
        <taxon>Pelagomonadales</taxon>
        <taxon>Pelagomonadaceae</taxon>
        <taxon>Pelagomonas</taxon>
    </lineage>
</organism>
<protein>
    <submittedName>
        <fullName evidence="1">Uncharacterized protein</fullName>
    </submittedName>
</protein>
<dbReference type="AlphaFoldDB" id="A0A8J2SZS6"/>
<sequence length="215" mass="24251">MDVDALAAIAGCVVTRRGAACATECRQSVRVVDSADIVPQILDYLEFCDCFPAAVSHCWKAAATADPPTTNSRRWSEQAYRAGGNKHSNAWVPKTNYKFMRMSLETFNTFSGSIDDYSEINYRMDIGWYEYGRGDLDDILVSGVDSEIVFESYENFKRAEPKVSRVFRAPAGGWTVRSLFDAIAEGDEREWRGDHHFFEGLEKSSNGRYQSFWGS</sequence>
<keyword evidence="2" id="KW-1185">Reference proteome</keyword>
<dbReference type="EMBL" id="CAKKNE010000006">
    <property type="protein sequence ID" value="CAH0379128.1"/>
    <property type="molecule type" value="Genomic_DNA"/>
</dbReference>
<proteinExistence type="predicted"/>
<name>A0A8J2SZS6_9STRA</name>
<gene>
    <name evidence="1" type="ORF">PECAL_6P07290</name>
</gene>
<evidence type="ECO:0000313" key="1">
    <source>
        <dbReference type="EMBL" id="CAH0379128.1"/>
    </source>
</evidence>
<evidence type="ECO:0000313" key="2">
    <source>
        <dbReference type="Proteomes" id="UP000789595"/>
    </source>
</evidence>
<accession>A0A8J2SZS6</accession>
<comment type="caution">
    <text evidence="1">The sequence shown here is derived from an EMBL/GenBank/DDBJ whole genome shotgun (WGS) entry which is preliminary data.</text>
</comment>